<accession>X1EET7</accession>
<organism evidence="1">
    <name type="scientific">marine sediment metagenome</name>
    <dbReference type="NCBI Taxonomy" id="412755"/>
    <lineage>
        <taxon>unclassified sequences</taxon>
        <taxon>metagenomes</taxon>
        <taxon>ecological metagenomes</taxon>
    </lineage>
</organism>
<protein>
    <submittedName>
        <fullName evidence="1">Uncharacterized protein</fullName>
    </submittedName>
</protein>
<dbReference type="AlphaFoldDB" id="X1EET7"/>
<feature type="non-terminal residue" evidence="1">
    <location>
        <position position="58"/>
    </location>
</feature>
<dbReference type="EMBL" id="BART01038738">
    <property type="protein sequence ID" value="GAH07188.1"/>
    <property type="molecule type" value="Genomic_DNA"/>
</dbReference>
<name>X1EET7_9ZZZZ</name>
<comment type="caution">
    <text evidence="1">The sequence shown here is derived from an EMBL/GenBank/DDBJ whole genome shotgun (WGS) entry which is preliminary data.</text>
</comment>
<gene>
    <name evidence="1" type="ORF">S01H4_64072</name>
</gene>
<evidence type="ECO:0000313" key="1">
    <source>
        <dbReference type="EMBL" id="GAH07188.1"/>
    </source>
</evidence>
<sequence>MVDVSEPEKYKWGSFRYFISQKDTPPWLKITEFLKLCEINAKEFVNLIKKNSFEKNKK</sequence>
<proteinExistence type="predicted"/>
<reference evidence="1" key="1">
    <citation type="journal article" date="2014" name="Front. Microbiol.">
        <title>High frequency of phylogenetically diverse reductive dehalogenase-homologous genes in deep subseafloor sedimentary metagenomes.</title>
        <authorList>
            <person name="Kawai M."/>
            <person name="Futagami T."/>
            <person name="Toyoda A."/>
            <person name="Takaki Y."/>
            <person name="Nishi S."/>
            <person name="Hori S."/>
            <person name="Arai W."/>
            <person name="Tsubouchi T."/>
            <person name="Morono Y."/>
            <person name="Uchiyama I."/>
            <person name="Ito T."/>
            <person name="Fujiyama A."/>
            <person name="Inagaki F."/>
            <person name="Takami H."/>
        </authorList>
    </citation>
    <scope>NUCLEOTIDE SEQUENCE</scope>
    <source>
        <strain evidence="1">Expedition CK06-06</strain>
    </source>
</reference>